<proteinExistence type="predicted"/>
<protein>
    <recommendedName>
        <fullName evidence="7">Major facilitator superfamily (MFS) profile domain-containing protein</fullName>
    </recommendedName>
</protein>
<reference evidence="8" key="1">
    <citation type="submission" date="2018-05" db="EMBL/GenBank/DDBJ databases">
        <authorList>
            <person name="Lanie J.A."/>
            <person name="Ng W.-L."/>
            <person name="Kazmierczak K.M."/>
            <person name="Andrzejewski T.M."/>
            <person name="Davidsen T.M."/>
            <person name="Wayne K.J."/>
            <person name="Tettelin H."/>
            <person name="Glass J.I."/>
            <person name="Rusch D."/>
            <person name="Podicherti R."/>
            <person name="Tsui H.-C.T."/>
            <person name="Winkler M.E."/>
        </authorList>
    </citation>
    <scope>NUCLEOTIDE SEQUENCE</scope>
</reference>
<feature type="non-terminal residue" evidence="8">
    <location>
        <position position="417"/>
    </location>
</feature>
<feature type="transmembrane region" description="Helical" evidence="6">
    <location>
        <begin position="276"/>
        <end position="299"/>
    </location>
</feature>
<evidence type="ECO:0000259" key="7">
    <source>
        <dbReference type="PROSITE" id="PS50850"/>
    </source>
</evidence>
<dbReference type="GO" id="GO:0022857">
    <property type="term" value="F:transmembrane transporter activity"/>
    <property type="evidence" value="ECO:0007669"/>
    <property type="project" value="InterPro"/>
</dbReference>
<dbReference type="GO" id="GO:0012505">
    <property type="term" value="C:endomembrane system"/>
    <property type="evidence" value="ECO:0007669"/>
    <property type="project" value="UniProtKB-SubCell"/>
</dbReference>
<keyword evidence="3 6" id="KW-0812">Transmembrane</keyword>
<evidence type="ECO:0000256" key="5">
    <source>
        <dbReference type="ARBA" id="ARBA00023136"/>
    </source>
</evidence>
<feature type="transmembrane region" description="Helical" evidence="6">
    <location>
        <begin position="151"/>
        <end position="171"/>
    </location>
</feature>
<dbReference type="InterPro" id="IPR020846">
    <property type="entry name" value="MFS_dom"/>
</dbReference>
<feature type="transmembrane region" description="Helical" evidence="6">
    <location>
        <begin position="86"/>
        <end position="105"/>
    </location>
</feature>
<feature type="domain" description="Major facilitator superfamily (MFS) profile" evidence="7">
    <location>
        <begin position="241"/>
        <end position="417"/>
    </location>
</feature>
<keyword evidence="2" id="KW-0813">Transport</keyword>
<feature type="transmembrane region" description="Helical" evidence="6">
    <location>
        <begin position="396"/>
        <end position="415"/>
    </location>
</feature>
<dbReference type="PROSITE" id="PS50850">
    <property type="entry name" value="MFS"/>
    <property type="match status" value="1"/>
</dbReference>
<dbReference type="PANTHER" id="PTHR23519:SF1">
    <property type="entry name" value="AUTOPHAGY-RELATED PROTEIN 22"/>
    <property type="match status" value="1"/>
</dbReference>
<feature type="transmembrane region" description="Helical" evidence="6">
    <location>
        <begin position="111"/>
        <end position="130"/>
    </location>
</feature>
<dbReference type="InterPro" id="IPR024671">
    <property type="entry name" value="Atg22-like"/>
</dbReference>
<dbReference type="Gene3D" id="1.20.1250.20">
    <property type="entry name" value="MFS general substrate transporter like domains"/>
    <property type="match status" value="2"/>
</dbReference>
<name>A0A381PW76_9ZZZZ</name>
<evidence type="ECO:0000256" key="6">
    <source>
        <dbReference type="SAM" id="Phobius"/>
    </source>
</evidence>
<dbReference type="InterPro" id="IPR050495">
    <property type="entry name" value="ATG22/LtaA_families"/>
</dbReference>
<gene>
    <name evidence="8" type="ORF">METZ01_LOCUS23171</name>
</gene>
<evidence type="ECO:0000256" key="3">
    <source>
        <dbReference type="ARBA" id="ARBA00022692"/>
    </source>
</evidence>
<sequence>MEPTSKKLNKSVWSWALYDWANSAFATTVMAGFFPIFFKSYWASDLSDAESTFAIGSVNSLVGLLIAFSAPVLGAFADAGDSKRKFLFSFAFLGIITTGYLFFIPDSSWKIAIIFYGLGVIGFSGANVFYDSLLVTVSKEEERNRTSALGFSLGYLGGGILFLLNVIMFLYPNWFGLESQIEAVLWSFMSVALWWLIFSLPIYLNVKEPTQSSSGKSVNRIITEAFSSLLNTARSIKEYKSAVIFLLAYFLYMDGVDTIIRMATSYGSDIGLSATSMIQALLLTQFVGFPATLVFGYYADKFGYKYSLSFAIIVYIFVVLFSSQMDTALEFYVVACVVGLVQGGVQAISRSFFSTLIPTNKAAEFFGFYNFIGKSSVFIGPFMVSGIALVSGSPSYGILSLLILFIPGLILLWMVPD</sequence>
<evidence type="ECO:0000256" key="4">
    <source>
        <dbReference type="ARBA" id="ARBA00022989"/>
    </source>
</evidence>
<feature type="non-terminal residue" evidence="8">
    <location>
        <position position="1"/>
    </location>
</feature>
<feature type="transmembrane region" description="Helical" evidence="6">
    <location>
        <begin position="12"/>
        <end position="38"/>
    </location>
</feature>
<dbReference type="Pfam" id="PF11700">
    <property type="entry name" value="ATG22"/>
    <property type="match status" value="1"/>
</dbReference>
<dbReference type="InterPro" id="IPR036259">
    <property type="entry name" value="MFS_trans_sf"/>
</dbReference>
<dbReference type="EMBL" id="UINC01001087">
    <property type="protein sequence ID" value="SUZ70317.1"/>
    <property type="molecule type" value="Genomic_DNA"/>
</dbReference>
<organism evidence="8">
    <name type="scientific">marine metagenome</name>
    <dbReference type="NCBI Taxonomy" id="408172"/>
    <lineage>
        <taxon>unclassified sequences</taxon>
        <taxon>metagenomes</taxon>
        <taxon>ecological metagenomes</taxon>
    </lineage>
</organism>
<comment type="subcellular location">
    <subcellularLocation>
        <location evidence="1">Endomembrane system</location>
        <topology evidence="1">Multi-pass membrane protein</topology>
    </subcellularLocation>
</comment>
<evidence type="ECO:0000313" key="8">
    <source>
        <dbReference type="EMBL" id="SUZ70317.1"/>
    </source>
</evidence>
<feature type="transmembrane region" description="Helical" evidence="6">
    <location>
        <begin position="306"/>
        <end position="325"/>
    </location>
</feature>
<feature type="transmembrane region" description="Helical" evidence="6">
    <location>
        <begin position="242"/>
        <end position="264"/>
    </location>
</feature>
<dbReference type="AlphaFoldDB" id="A0A381PW76"/>
<evidence type="ECO:0000256" key="2">
    <source>
        <dbReference type="ARBA" id="ARBA00022448"/>
    </source>
</evidence>
<dbReference type="SUPFAM" id="SSF103473">
    <property type="entry name" value="MFS general substrate transporter"/>
    <property type="match status" value="1"/>
</dbReference>
<keyword evidence="5 6" id="KW-0472">Membrane</keyword>
<feature type="transmembrane region" description="Helical" evidence="6">
    <location>
        <begin position="183"/>
        <end position="206"/>
    </location>
</feature>
<keyword evidence="4 6" id="KW-1133">Transmembrane helix</keyword>
<accession>A0A381PW76</accession>
<evidence type="ECO:0000256" key="1">
    <source>
        <dbReference type="ARBA" id="ARBA00004127"/>
    </source>
</evidence>
<dbReference type="PANTHER" id="PTHR23519">
    <property type="entry name" value="AUTOPHAGY-RELATED PROTEIN 22"/>
    <property type="match status" value="1"/>
</dbReference>
<feature type="transmembrane region" description="Helical" evidence="6">
    <location>
        <begin position="58"/>
        <end position="79"/>
    </location>
</feature>
<feature type="transmembrane region" description="Helical" evidence="6">
    <location>
        <begin position="365"/>
        <end position="390"/>
    </location>
</feature>
<feature type="transmembrane region" description="Helical" evidence="6">
    <location>
        <begin position="331"/>
        <end position="353"/>
    </location>
</feature>